<gene>
    <name evidence="6" type="ORF">D7318_08265</name>
    <name evidence="5" type="ORF">D7319_07410</name>
</gene>
<dbReference type="Proteomes" id="UP000268652">
    <property type="component" value="Unassembled WGS sequence"/>
</dbReference>
<dbReference type="AlphaFoldDB" id="A0A3A9WT53"/>
<keyword evidence="3" id="KW-0804">Transcription</keyword>
<dbReference type="SUPFAM" id="SSF53822">
    <property type="entry name" value="Periplasmic binding protein-like I"/>
    <property type="match status" value="1"/>
</dbReference>
<dbReference type="PANTHER" id="PTHR30146:SF109">
    <property type="entry name" value="HTH-TYPE TRANSCRIPTIONAL REGULATOR GALS"/>
    <property type="match status" value="1"/>
</dbReference>
<dbReference type="Pfam" id="PF00356">
    <property type="entry name" value="LacI"/>
    <property type="match status" value="1"/>
</dbReference>
<keyword evidence="1" id="KW-0805">Transcription regulation</keyword>
<dbReference type="PANTHER" id="PTHR30146">
    <property type="entry name" value="LACI-RELATED TRANSCRIPTIONAL REPRESSOR"/>
    <property type="match status" value="1"/>
</dbReference>
<evidence type="ECO:0000259" key="4">
    <source>
        <dbReference type="PROSITE" id="PS50932"/>
    </source>
</evidence>
<dbReference type="GO" id="GO:0000976">
    <property type="term" value="F:transcription cis-regulatory region binding"/>
    <property type="evidence" value="ECO:0007669"/>
    <property type="project" value="TreeGrafter"/>
</dbReference>
<dbReference type="Gene3D" id="1.10.260.40">
    <property type="entry name" value="lambda repressor-like DNA-binding domains"/>
    <property type="match status" value="1"/>
</dbReference>
<evidence type="ECO:0000256" key="3">
    <source>
        <dbReference type="ARBA" id="ARBA00023163"/>
    </source>
</evidence>
<dbReference type="Proteomes" id="UP000275024">
    <property type="component" value="Unassembled WGS sequence"/>
</dbReference>
<sequence>MAVTRDDVARAAGVSPAVVSYVINNGPRPVSAAAKERVLAAIAELGYQRDAMARYLRTRKTHSLGLVVPDLGQPYFGAITQHLSEQSFDSGHQLLVATTSWRPERERAQLASLAERRVDGVILMSTDPLQDFAPLQALGIPIVVVDRPEVAVEGARAATAHLIEHGHERIGLVGADGEHVAGRRQREGWAGALRDHGLEARPDDVFSAEATRSAGYAAAIALLDRADRPTALFATSDAQAVGVIRAARDRGVAIPEGLALVSGEGTDLTGFAVPRLTAVEQPVAAIAREALSAAFEADPGTVSRLDHHEFGLVRRESCGCHESIPADQ</sequence>
<evidence type="ECO:0000313" key="8">
    <source>
        <dbReference type="Proteomes" id="UP000275024"/>
    </source>
</evidence>
<dbReference type="SUPFAM" id="SSF47413">
    <property type="entry name" value="lambda repressor-like DNA-binding domains"/>
    <property type="match status" value="1"/>
</dbReference>
<evidence type="ECO:0000313" key="6">
    <source>
        <dbReference type="EMBL" id="RKN25219.1"/>
    </source>
</evidence>
<dbReference type="CDD" id="cd01392">
    <property type="entry name" value="HTH_LacI"/>
    <property type="match status" value="1"/>
</dbReference>
<dbReference type="CDD" id="cd06267">
    <property type="entry name" value="PBP1_LacI_sugar_binding-like"/>
    <property type="match status" value="1"/>
</dbReference>
<dbReference type="EMBL" id="RBDX01000004">
    <property type="protein sequence ID" value="RKN10956.1"/>
    <property type="molecule type" value="Genomic_DNA"/>
</dbReference>
<evidence type="ECO:0000256" key="1">
    <source>
        <dbReference type="ARBA" id="ARBA00023015"/>
    </source>
</evidence>
<keyword evidence="2" id="KW-0238">DNA-binding</keyword>
<dbReference type="InterPro" id="IPR000843">
    <property type="entry name" value="HTH_LacI"/>
</dbReference>
<name>A0A3A9WT53_9ACTN</name>
<dbReference type="OrthoDB" id="37081at2"/>
<dbReference type="Gene3D" id="3.40.50.2300">
    <property type="match status" value="2"/>
</dbReference>
<proteinExistence type="predicted"/>
<keyword evidence="7" id="KW-1185">Reference proteome</keyword>
<evidence type="ECO:0000313" key="5">
    <source>
        <dbReference type="EMBL" id="RKN10956.1"/>
    </source>
</evidence>
<dbReference type="Pfam" id="PF13377">
    <property type="entry name" value="Peripla_BP_3"/>
    <property type="match status" value="1"/>
</dbReference>
<organism evidence="5 8">
    <name type="scientific">Streptomyces radicis</name>
    <dbReference type="NCBI Taxonomy" id="1750517"/>
    <lineage>
        <taxon>Bacteria</taxon>
        <taxon>Bacillati</taxon>
        <taxon>Actinomycetota</taxon>
        <taxon>Actinomycetes</taxon>
        <taxon>Kitasatosporales</taxon>
        <taxon>Streptomycetaceae</taxon>
        <taxon>Streptomyces</taxon>
    </lineage>
</organism>
<dbReference type="SMART" id="SM00354">
    <property type="entry name" value="HTH_LACI"/>
    <property type="match status" value="1"/>
</dbReference>
<dbReference type="GO" id="GO:0003700">
    <property type="term" value="F:DNA-binding transcription factor activity"/>
    <property type="evidence" value="ECO:0007669"/>
    <property type="project" value="TreeGrafter"/>
</dbReference>
<reference evidence="7 8" key="1">
    <citation type="submission" date="2018-09" db="EMBL/GenBank/DDBJ databases">
        <title>Streptomyces sp. nov. DS1-2, an endophytic actinomycete isolated from roots of Dendrobium scabrilingue.</title>
        <authorList>
            <person name="Kuncharoen N."/>
            <person name="Kudo T."/>
            <person name="Ohkuma M."/>
            <person name="Yuki M."/>
            <person name="Tanasupawat S."/>
        </authorList>
    </citation>
    <scope>NUCLEOTIDE SEQUENCE [LARGE SCALE GENOMIC DNA]</scope>
    <source>
        <strain evidence="5 8">AZ1-7</strain>
        <strain evidence="6 7">DS1-2</strain>
    </source>
</reference>
<comment type="caution">
    <text evidence="5">The sequence shown here is derived from an EMBL/GenBank/DDBJ whole genome shotgun (WGS) entry which is preliminary data.</text>
</comment>
<dbReference type="PROSITE" id="PS50932">
    <property type="entry name" value="HTH_LACI_2"/>
    <property type="match status" value="1"/>
</dbReference>
<dbReference type="InterPro" id="IPR046335">
    <property type="entry name" value="LacI/GalR-like_sensor"/>
</dbReference>
<evidence type="ECO:0000313" key="7">
    <source>
        <dbReference type="Proteomes" id="UP000268652"/>
    </source>
</evidence>
<feature type="domain" description="HTH lacI-type" evidence="4">
    <location>
        <begin position="3"/>
        <end position="58"/>
    </location>
</feature>
<dbReference type="EMBL" id="RBDY01000004">
    <property type="protein sequence ID" value="RKN25219.1"/>
    <property type="molecule type" value="Genomic_DNA"/>
</dbReference>
<dbReference type="RefSeq" id="WP_120696226.1">
    <property type="nucleotide sequence ID" value="NZ_RBDX01000004.1"/>
</dbReference>
<dbReference type="InterPro" id="IPR010982">
    <property type="entry name" value="Lambda_DNA-bd_dom_sf"/>
</dbReference>
<protein>
    <submittedName>
        <fullName evidence="5">LacI family transcriptional regulator</fullName>
    </submittedName>
</protein>
<accession>A0A3A9WT53</accession>
<evidence type="ECO:0000256" key="2">
    <source>
        <dbReference type="ARBA" id="ARBA00023125"/>
    </source>
</evidence>
<dbReference type="InterPro" id="IPR028082">
    <property type="entry name" value="Peripla_BP_I"/>
</dbReference>